<reference evidence="1 2" key="1">
    <citation type="submission" date="2018-11" db="EMBL/GenBank/DDBJ databases">
        <title>Chryseotalea sanarue gen. nov., sp., nov., a member of the family Cytophagaceae, isolated from a brackish lake in Hamamatsu Japan.</title>
        <authorList>
            <person name="Maejima Y."/>
            <person name="Iino T."/>
            <person name="Muraguchi Y."/>
            <person name="Fukuda K."/>
            <person name="Ohkuma M."/>
            <person name="Moriuchi R."/>
            <person name="Dohra H."/>
            <person name="Kimbara K."/>
            <person name="Shintani M."/>
        </authorList>
    </citation>
    <scope>NUCLEOTIDE SEQUENCE [LARGE SCALE GENOMIC DNA]</scope>
    <source>
        <strain evidence="1 2">Ys</strain>
    </source>
</reference>
<evidence type="ECO:0000313" key="1">
    <source>
        <dbReference type="EMBL" id="GCC53494.1"/>
    </source>
</evidence>
<keyword evidence="2" id="KW-1185">Reference proteome</keyword>
<sequence length="172" mass="20225">MIRLFVVFTVILILFACSREKTKVNDLNKIEQLSSTDKILEKSEPVRESILETELTEEQRKLVILYSTLYNELIEFKDSDKFKQFGFSKQGYSIWLEKVSEQMDKQRTSESLRDFSIEKEIFFGDLHMLGLDYVFSEGKETKQTKDGMEKIYRVLNPVTISKESSPFEKGEY</sequence>
<dbReference type="PROSITE" id="PS51257">
    <property type="entry name" value="PROKAR_LIPOPROTEIN"/>
    <property type="match status" value="1"/>
</dbReference>
<dbReference type="RefSeq" id="WP_127124146.1">
    <property type="nucleotide sequence ID" value="NZ_BHXQ01000008.1"/>
</dbReference>
<dbReference type="EMBL" id="BHXQ01000008">
    <property type="protein sequence ID" value="GCC53494.1"/>
    <property type="molecule type" value="Genomic_DNA"/>
</dbReference>
<dbReference type="Proteomes" id="UP000288227">
    <property type="component" value="Unassembled WGS sequence"/>
</dbReference>
<gene>
    <name evidence="1" type="ORF">SanaruYs_37390</name>
</gene>
<comment type="caution">
    <text evidence="1">The sequence shown here is derived from an EMBL/GenBank/DDBJ whole genome shotgun (WGS) entry which is preliminary data.</text>
</comment>
<evidence type="ECO:0000313" key="2">
    <source>
        <dbReference type="Proteomes" id="UP000288227"/>
    </source>
</evidence>
<accession>A0A401UF67</accession>
<name>A0A401UF67_9BACT</name>
<proteinExistence type="predicted"/>
<dbReference type="AlphaFoldDB" id="A0A401UF67"/>
<organism evidence="1 2">
    <name type="scientific">Chryseotalea sanaruensis</name>
    <dbReference type="NCBI Taxonomy" id="2482724"/>
    <lineage>
        <taxon>Bacteria</taxon>
        <taxon>Pseudomonadati</taxon>
        <taxon>Bacteroidota</taxon>
        <taxon>Cytophagia</taxon>
        <taxon>Cytophagales</taxon>
        <taxon>Chryseotaleaceae</taxon>
        <taxon>Chryseotalea</taxon>
    </lineage>
</organism>
<protein>
    <submittedName>
        <fullName evidence="1">Uncharacterized protein</fullName>
    </submittedName>
</protein>